<feature type="domain" description="Sialidase" evidence="1">
    <location>
        <begin position="66"/>
        <end position="360"/>
    </location>
</feature>
<accession>A0ABQ6ZC83</accession>
<protein>
    <recommendedName>
        <fullName evidence="1">Sialidase domain-containing protein</fullName>
    </recommendedName>
</protein>
<dbReference type="SUPFAM" id="SSF50939">
    <property type="entry name" value="Sialidases"/>
    <property type="match status" value="1"/>
</dbReference>
<dbReference type="EMBL" id="PDWN01000001">
    <property type="protein sequence ID" value="KAF1697627.1"/>
    <property type="molecule type" value="Genomic_DNA"/>
</dbReference>
<gene>
    <name evidence="2" type="ORF">CSC65_01400</name>
</gene>
<sequence>MIPAAQAGYPTSVEAAPYSLAPGLFEPASPDLGLRRAPGTEDITVFAPAAGEGLFNNGAVLVGFKGRLYAQWQNSARDEDSPDTRVLASHSDDGIHWSAPQVLVAAGSGDTMYSNGGWWSDGQTLVAYLNVWPTGFQSGDGGWTEYMLSRDGASWSAPQRVLGADGAPVEGIIEQDPHALAGGRVITAFHTRPGMIVAPFFTDDPLGISGWQRGAMANLPHEGRVSRELEPSLFLRRDDDGAECAVMVFRDQASSFRQLASESCDRGEHWTTPALTAMPDARAKQSAGNLPDGTAFLVNAPNIDRVRIPLAVTLSNDGECFDRAFLLRGRRDLPALRHEGRYKRPGYHYPKSVVWSGFLYVAYAINKEDIALTRVPVSSLQDEARRGADCSGSISAP</sequence>
<organism evidence="2 3">
    <name type="scientific">Pseudoxanthomonas daejeonensis</name>
    <dbReference type="NCBI Taxonomy" id="266062"/>
    <lineage>
        <taxon>Bacteria</taxon>
        <taxon>Pseudomonadati</taxon>
        <taxon>Pseudomonadota</taxon>
        <taxon>Gammaproteobacteria</taxon>
        <taxon>Lysobacterales</taxon>
        <taxon>Lysobacteraceae</taxon>
        <taxon>Pseudoxanthomonas</taxon>
    </lineage>
</organism>
<proteinExistence type="predicted"/>
<dbReference type="Pfam" id="PF13088">
    <property type="entry name" value="BNR_2"/>
    <property type="match status" value="1"/>
</dbReference>
<evidence type="ECO:0000313" key="2">
    <source>
        <dbReference type="EMBL" id="KAF1697627.1"/>
    </source>
</evidence>
<dbReference type="InterPro" id="IPR036278">
    <property type="entry name" value="Sialidase_sf"/>
</dbReference>
<dbReference type="CDD" id="cd15482">
    <property type="entry name" value="Sialidase_non-viral"/>
    <property type="match status" value="1"/>
</dbReference>
<name>A0ABQ6ZC83_9GAMM</name>
<dbReference type="Gene3D" id="2.120.10.10">
    <property type="match status" value="1"/>
</dbReference>
<dbReference type="PANTHER" id="PTHR43752:SF2">
    <property type="entry name" value="BNR_ASP-BOX REPEAT FAMILY PROTEIN"/>
    <property type="match status" value="1"/>
</dbReference>
<dbReference type="PANTHER" id="PTHR43752">
    <property type="entry name" value="BNR/ASP-BOX REPEAT FAMILY PROTEIN"/>
    <property type="match status" value="1"/>
</dbReference>
<dbReference type="Proteomes" id="UP000788419">
    <property type="component" value="Unassembled WGS sequence"/>
</dbReference>
<reference evidence="2 3" key="1">
    <citation type="submission" date="2017-10" db="EMBL/GenBank/DDBJ databases">
        <title>Whole genome sequencing of members of genus Pseudoxanthomonas.</title>
        <authorList>
            <person name="Kumar S."/>
            <person name="Bansal K."/>
            <person name="Kaur A."/>
            <person name="Patil P."/>
            <person name="Sharma S."/>
            <person name="Patil P.B."/>
        </authorList>
    </citation>
    <scope>NUCLEOTIDE SEQUENCE [LARGE SCALE GENOMIC DNA]</scope>
    <source>
        <strain evidence="2 3">DSM 17801</strain>
    </source>
</reference>
<dbReference type="InterPro" id="IPR011040">
    <property type="entry name" value="Sialidase"/>
</dbReference>
<keyword evidence="3" id="KW-1185">Reference proteome</keyword>
<evidence type="ECO:0000313" key="3">
    <source>
        <dbReference type="Proteomes" id="UP000788419"/>
    </source>
</evidence>
<comment type="caution">
    <text evidence="2">The sequence shown here is derived from an EMBL/GenBank/DDBJ whole genome shotgun (WGS) entry which is preliminary data.</text>
</comment>
<evidence type="ECO:0000259" key="1">
    <source>
        <dbReference type="Pfam" id="PF13088"/>
    </source>
</evidence>